<reference evidence="2 3" key="1">
    <citation type="submission" date="2019-01" db="EMBL/GenBank/DDBJ databases">
        <title>Genomic insights into the origins and evolution of symbiotic genes in the Phaseolus vulgaris microsymbionts.</title>
        <authorList>
            <person name="Tong W."/>
        </authorList>
    </citation>
    <scope>NUCLEOTIDE SEQUENCE [LARGE SCALE GENOMIC DNA]</scope>
    <source>
        <strain evidence="2 3">FH23</strain>
    </source>
</reference>
<dbReference type="KEGG" id="rad:CO657_18435"/>
<keyword evidence="3" id="KW-1185">Reference proteome</keyword>
<dbReference type="InterPro" id="IPR009327">
    <property type="entry name" value="Cupin_DUF985"/>
</dbReference>
<dbReference type="EMBL" id="CP034998">
    <property type="protein sequence ID" value="QAS79923.1"/>
    <property type="molecule type" value="Genomic_DNA"/>
</dbReference>
<dbReference type="SUPFAM" id="SSF51182">
    <property type="entry name" value="RmlC-like cupins"/>
    <property type="match status" value="1"/>
</dbReference>
<dbReference type="PANTHER" id="PTHR33387:SF3">
    <property type="entry name" value="DUF985 DOMAIN-CONTAINING PROTEIN"/>
    <property type="match status" value="1"/>
</dbReference>
<accession>A0AAE5WPV9</accession>
<feature type="domain" description="DUF985" evidence="1">
    <location>
        <begin position="5"/>
        <end position="132"/>
    </location>
</feature>
<dbReference type="PANTHER" id="PTHR33387">
    <property type="entry name" value="RMLC-LIKE JELLY ROLL FOLD PROTEIN"/>
    <property type="match status" value="1"/>
</dbReference>
<dbReference type="Gene3D" id="2.60.120.10">
    <property type="entry name" value="Jelly Rolls"/>
    <property type="match status" value="1"/>
</dbReference>
<organism evidence="2 3">
    <name type="scientific">Rhizobium acidisoli</name>
    <dbReference type="NCBI Taxonomy" id="1538158"/>
    <lineage>
        <taxon>Bacteria</taxon>
        <taxon>Pseudomonadati</taxon>
        <taxon>Pseudomonadota</taxon>
        <taxon>Alphaproteobacteria</taxon>
        <taxon>Hyphomicrobiales</taxon>
        <taxon>Rhizobiaceae</taxon>
        <taxon>Rhizobium/Agrobacterium group</taxon>
        <taxon>Rhizobium</taxon>
    </lineage>
</organism>
<evidence type="ECO:0000259" key="1">
    <source>
        <dbReference type="Pfam" id="PF06172"/>
    </source>
</evidence>
<dbReference type="RefSeq" id="WP_054182482.1">
    <property type="nucleotide sequence ID" value="NZ_CP034998.1"/>
</dbReference>
<sequence>MSPGDIIRELAMQPHPEGGWYAETFRDTAGGERGHSTAIYYLLTKGQRSHWHRVHDAVEVWHHYAGAPLSLHRSEDGTTSETLTLGTNLSAGERPQAIVPANWWQAAESLGEFTLVGCTVSPGFEFSSFEMAPAGWTPGG</sequence>
<dbReference type="CDD" id="cd06121">
    <property type="entry name" value="cupin_YML079wp"/>
    <property type="match status" value="1"/>
</dbReference>
<protein>
    <submittedName>
        <fullName evidence="2">Cupin domain-containing protein</fullName>
    </submittedName>
</protein>
<dbReference type="AlphaFoldDB" id="A0AAE5WPV9"/>
<dbReference type="Proteomes" id="UP000220927">
    <property type="component" value="Chromosome"/>
</dbReference>
<dbReference type="InterPro" id="IPR039935">
    <property type="entry name" value="YML079W-like"/>
</dbReference>
<name>A0AAE5WPV9_9HYPH</name>
<evidence type="ECO:0000313" key="3">
    <source>
        <dbReference type="Proteomes" id="UP000220927"/>
    </source>
</evidence>
<proteinExistence type="predicted"/>
<dbReference type="InterPro" id="IPR014710">
    <property type="entry name" value="RmlC-like_jellyroll"/>
</dbReference>
<dbReference type="Pfam" id="PF06172">
    <property type="entry name" value="Cupin_5"/>
    <property type="match status" value="1"/>
</dbReference>
<dbReference type="InterPro" id="IPR011051">
    <property type="entry name" value="RmlC_Cupin_sf"/>
</dbReference>
<gene>
    <name evidence="2" type="ORF">CO657_18435</name>
</gene>
<evidence type="ECO:0000313" key="2">
    <source>
        <dbReference type="EMBL" id="QAS79923.1"/>
    </source>
</evidence>